<gene>
    <name evidence="2" type="ORF">FMM05_10760</name>
</gene>
<keyword evidence="1" id="KW-0732">Signal</keyword>
<keyword evidence="3" id="KW-1185">Reference proteome</keyword>
<evidence type="ECO:0000313" key="2">
    <source>
        <dbReference type="EMBL" id="TRW24305.1"/>
    </source>
</evidence>
<dbReference type="Proteomes" id="UP000320643">
    <property type="component" value="Unassembled WGS sequence"/>
</dbReference>
<dbReference type="EMBL" id="VJVZ01000006">
    <property type="protein sequence ID" value="TRW24305.1"/>
    <property type="molecule type" value="Genomic_DNA"/>
</dbReference>
<name>A0A552V1H2_9FLAO</name>
<dbReference type="AlphaFoldDB" id="A0A552V1H2"/>
<evidence type="ECO:0000313" key="3">
    <source>
        <dbReference type="Proteomes" id="UP000320643"/>
    </source>
</evidence>
<dbReference type="RefSeq" id="WP_143373385.1">
    <property type="nucleotide sequence ID" value="NZ_VJVZ01000006.1"/>
</dbReference>
<feature type="chain" id="PRO_5021786820" evidence="1">
    <location>
        <begin position="19"/>
        <end position="127"/>
    </location>
</feature>
<accession>A0A552V1H2</accession>
<proteinExistence type="predicted"/>
<protein>
    <submittedName>
        <fullName evidence="2">Uncharacterized protein</fullName>
    </submittedName>
</protein>
<sequence length="127" mass="14622">MKNILTLLIFIASFTLNAQEINKATIFKSDSIIYLNAVMRLDHKIVGYEKPDAKSRKMILLSIFTSDVENNPYNCPFGAYYDTTHMDGLTIKCLATQDNFIKAALLNDNQTKAVVYFEKNWVEWQED</sequence>
<organism evidence="2 3">
    <name type="scientific">Flavobacterium zepuense</name>
    <dbReference type="NCBI Taxonomy" id="2593302"/>
    <lineage>
        <taxon>Bacteria</taxon>
        <taxon>Pseudomonadati</taxon>
        <taxon>Bacteroidota</taxon>
        <taxon>Flavobacteriia</taxon>
        <taxon>Flavobacteriales</taxon>
        <taxon>Flavobacteriaceae</taxon>
        <taxon>Flavobacterium</taxon>
    </lineage>
</organism>
<reference evidence="2 3" key="1">
    <citation type="submission" date="2019-07" db="EMBL/GenBank/DDBJ databases">
        <title>Flavobacterium sp. nov., isolated from glacier ice.</title>
        <authorList>
            <person name="Liu Q."/>
            <person name="Xin Y.-H."/>
        </authorList>
    </citation>
    <scope>NUCLEOTIDE SEQUENCE [LARGE SCALE GENOMIC DNA]</scope>
    <source>
        <strain evidence="2 3">ZT4R6</strain>
    </source>
</reference>
<dbReference type="OrthoDB" id="7340239at2"/>
<evidence type="ECO:0000256" key="1">
    <source>
        <dbReference type="SAM" id="SignalP"/>
    </source>
</evidence>
<comment type="caution">
    <text evidence="2">The sequence shown here is derived from an EMBL/GenBank/DDBJ whole genome shotgun (WGS) entry which is preliminary data.</text>
</comment>
<feature type="signal peptide" evidence="1">
    <location>
        <begin position="1"/>
        <end position="18"/>
    </location>
</feature>